<name>A0A0U0ZRP3_9MYCO</name>
<evidence type="ECO:0000256" key="3">
    <source>
        <dbReference type="ARBA" id="ARBA00023163"/>
    </source>
</evidence>
<gene>
    <name evidence="4" type="ORF">ERS075579_03561</name>
</gene>
<dbReference type="InterPro" id="IPR018060">
    <property type="entry name" value="HTH_AraC"/>
</dbReference>
<dbReference type="SMART" id="SM00342">
    <property type="entry name" value="HTH_ARAC"/>
    <property type="match status" value="1"/>
</dbReference>
<dbReference type="InterPro" id="IPR020449">
    <property type="entry name" value="Tscrpt_reg_AraC-type_HTH"/>
</dbReference>
<evidence type="ECO:0000313" key="5">
    <source>
        <dbReference type="Proteomes" id="UP000045782"/>
    </source>
</evidence>
<keyword evidence="2" id="KW-0238">DNA-binding</keyword>
<dbReference type="PRINTS" id="PR00032">
    <property type="entry name" value="HTHARAC"/>
</dbReference>
<accession>A0A0U0ZRP3</accession>
<evidence type="ECO:0000256" key="2">
    <source>
        <dbReference type="ARBA" id="ARBA00023125"/>
    </source>
</evidence>
<dbReference type="SUPFAM" id="SSF46689">
    <property type="entry name" value="Homeodomain-like"/>
    <property type="match status" value="1"/>
</dbReference>
<dbReference type="InterPro" id="IPR032687">
    <property type="entry name" value="AraC-type_N"/>
</dbReference>
<sequence length="337" mass="36811">MELLSIPPRWGTLASELAQQQGMDAAKMLIDAQISPRFLAGEPTMISPAQLRAVTREVLARTGDLSFGSCQAPVPPEALQVLMFSLATSETAGAAFARWAAFRDAMPLVPSMTVARSGEFATVVLVSPTPKLPDVTFTEWTLALVLRVWSWLIMRAIHAERILLPQARPAGRSDHSNILKAPVEFGSNSAAVILDAELLDVPILRSEQEITSILDHPEQIWFDVGRYHRELPERVSRIVGSSIGQGIPTVSDIAAALNMAPSALQRSLRNEFGTSIRRIRDAALRTEAIKSLEGGSESLNDLSVRLGFSELSAFTRAFRRWTGASPAQYRDGTRSVK</sequence>
<keyword evidence="1" id="KW-0805">Transcription regulation</keyword>
<organism evidence="4 5">
    <name type="scientific">Mycobacteroides abscessus</name>
    <dbReference type="NCBI Taxonomy" id="36809"/>
    <lineage>
        <taxon>Bacteria</taxon>
        <taxon>Bacillati</taxon>
        <taxon>Actinomycetota</taxon>
        <taxon>Actinomycetes</taxon>
        <taxon>Mycobacteriales</taxon>
        <taxon>Mycobacteriaceae</taxon>
        <taxon>Mycobacteroides</taxon>
    </lineage>
</organism>
<dbReference type="RefSeq" id="WP_016341802.1">
    <property type="nucleotide sequence ID" value="NZ_AP022621.1"/>
</dbReference>
<dbReference type="Proteomes" id="UP000045782">
    <property type="component" value="Unassembled WGS sequence"/>
</dbReference>
<dbReference type="GO" id="GO:0005829">
    <property type="term" value="C:cytosol"/>
    <property type="evidence" value="ECO:0007669"/>
    <property type="project" value="TreeGrafter"/>
</dbReference>
<evidence type="ECO:0000313" key="4">
    <source>
        <dbReference type="EMBL" id="CPV63275.1"/>
    </source>
</evidence>
<dbReference type="Gene3D" id="1.10.10.60">
    <property type="entry name" value="Homeodomain-like"/>
    <property type="match status" value="1"/>
</dbReference>
<evidence type="ECO:0000256" key="1">
    <source>
        <dbReference type="ARBA" id="ARBA00023015"/>
    </source>
</evidence>
<dbReference type="EMBL" id="CSWP01000007">
    <property type="protein sequence ID" value="CPV63275.1"/>
    <property type="molecule type" value="Genomic_DNA"/>
</dbReference>
<dbReference type="Pfam" id="PF12833">
    <property type="entry name" value="HTH_18"/>
    <property type="match status" value="1"/>
</dbReference>
<reference evidence="4 5" key="1">
    <citation type="submission" date="2015-03" db="EMBL/GenBank/DDBJ databases">
        <authorList>
            <person name="Murphy D."/>
        </authorList>
    </citation>
    <scope>NUCLEOTIDE SEQUENCE [LARGE SCALE GENOMIC DNA]</scope>
    <source>
        <strain evidence="4 5">PAP088</strain>
    </source>
</reference>
<dbReference type="Pfam" id="PF12625">
    <property type="entry name" value="Arabinose_bd"/>
    <property type="match status" value="1"/>
</dbReference>
<dbReference type="InterPro" id="IPR009057">
    <property type="entry name" value="Homeodomain-like_sf"/>
</dbReference>
<dbReference type="PROSITE" id="PS01124">
    <property type="entry name" value="HTH_ARAC_FAMILY_2"/>
    <property type="match status" value="1"/>
</dbReference>
<protein>
    <submittedName>
        <fullName evidence="4">Putative HTH-type transcriptional regulator AraC</fullName>
    </submittedName>
</protein>
<dbReference type="GO" id="GO:0000976">
    <property type="term" value="F:transcription cis-regulatory region binding"/>
    <property type="evidence" value="ECO:0007669"/>
    <property type="project" value="TreeGrafter"/>
</dbReference>
<keyword evidence="3" id="KW-0804">Transcription</keyword>
<dbReference type="GO" id="GO:0003700">
    <property type="term" value="F:DNA-binding transcription factor activity"/>
    <property type="evidence" value="ECO:0007669"/>
    <property type="project" value="InterPro"/>
</dbReference>
<dbReference type="AlphaFoldDB" id="A0A0U0ZRP3"/>
<proteinExistence type="predicted"/>
<dbReference type="PANTHER" id="PTHR47894:SF4">
    <property type="entry name" value="HTH-TYPE TRANSCRIPTIONAL REGULATOR GADX"/>
    <property type="match status" value="1"/>
</dbReference>
<dbReference type="PANTHER" id="PTHR47894">
    <property type="entry name" value="HTH-TYPE TRANSCRIPTIONAL REGULATOR GADX"/>
    <property type="match status" value="1"/>
</dbReference>